<evidence type="ECO:0000256" key="1">
    <source>
        <dbReference type="SAM" id="SignalP"/>
    </source>
</evidence>
<feature type="chain" id="PRO_5042221117" evidence="1">
    <location>
        <begin position="20"/>
        <end position="330"/>
    </location>
</feature>
<keyword evidence="3" id="KW-1185">Reference proteome</keyword>
<name>A0AAE8MUR0_9PEZI</name>
<sequence>MRLLQAILIVVQGVASVQCAHKWTLAKSCYEDKDLRKAMITAMETVKERSANGAKQLKRLKSGNPITLFGKLKAVTKLLLGSDTYKQNAESALKRFELVAQLDGPINDNEETFADSPAWKALQSNNDHFMDFVIHCGTDIISRNIQGSLYYWDKQRDQQLGDNHELIKMEREVKAGKWDDPRHQILAVTLVDNVYDRPQRGGRRNFAEKITFHPLYLKDQKDRQYDLFTEEKLQVVTRPDALQTFREKGKLLPIDLLHGLDGTLHHELFHLSGFGNLVDGPDQESAYGWANNTLIRNIDNPDLLSYLGLVIDLVENKKHTVEESGKVVKI</sequence>
<evidence type="ECO:0000313" key="2">
    <source>
        <dbReference type="EMBL" id="SPO00295.1"/>
    </source>
</evidence>
<accession>A0AAE8MUR0</accession>
<proteinExistence type="predicted"/>
<gene>
    <name evidence="2" type="ORF">DNG_03140</name>
</gene>
<protein>
    <submittedName>
        <fullName evidence="2">Uncharacterized protein</fullName>
    </submittedName>
</protein>
<dbReference type="Proteomes" id="UP001187682">
    <property type="component" value="Unassembled WGS sequence"/>
</dbReference>
<keyword evidence="1" id="KW-0732">Signal</keyword>
<organism evidence="2 3">
    <name type="scientific">Cephalotrichum gorgonifer</name>
    <dbReference type="NCBI Taxonomy" id="2041049"/>
    <lineage>
        <taxon>Eukaryota</taxon>
        <taxon>Fungi</taxon>
        <taxon>Dikarya</taxon>
        <taxon>Ascomycota</taxon>
        <taxon>Pezizomycotina</taxon>
        <taxon>Sordariomycetes</taxon>
        <taxon>Hypocreomycetidae</taxon>
        <taxon>Microascales</taxon>
        <taxon>Microascaceae</taxon>
        <taxon>Cephalotrichum</taxon>
    </lineage>
</organism>
<dbReference type="EMBL" id="ONZQ02000003">
    <property type="protein sequence ID" value="SPO00295.1"/>
    <property type="molecule type" value="Genomic_DNA"/>
</dbReference>
<evidence type="ECO:0000313" key="3">
    <source>
        <dbReference type="Proteomes" id="UP001187682"/>
    </source>
</evidence>
<reference evidence="2" key="1">
    <citation type="submission" date="2018-03" db="EMBL/GenBank/DDBJ databases">
        <authorList>
            <person name="Guldener U."/>
        </authorList>
    </citation>
    <scope>NUCLEOTIDE SEQUENCE</scope>
</reference>
<comment type="caution">
    <text evidence="2">The sequence shown here is derived from an EMBL/GenBank/DDBJ whole genome shotgun (WGS) entry which is preliminary data.</text>
</comment>
<feature type="signal peptide" evidence="1">
    <location>
        <begin position="1"/>
        <end position="19"/>
    </location>
</feature>
<dbReference type="AlphaFoldDB" id="A0AAE8MUR0"/>